<evidence type="ECO:0000256" key="3">
    <source>
        <dbReference type="ARBA" id="ARBA00023315"/>
    </source>
</evidence>
<feature type="domain" description="Thiolase C-terminal" evidence="7">
    <location>
        <begin position="284"/>
        <end position="425"/>
    </location>
</feature>
<dbReference type="GO" id="GO:0003988">
    <property type="term" value="F:acetyl-CoA C-acyltransferase activity"/>
    <property type="evidence" value="ECO:0007669"/>
    <property type="project" value="UniProtKB-ARBA"/>
</dbReference>
<dbReference type="GO" id="GO:0005829">
    <property type="term" value="C:cytosol"/>
    <property type="evidence" value="ECO:0007669"/>
    <property type="project" value="TreeGrafter"/>
</dbReference>
<dbReference type="Proteomes" id="UP000185578">
    <property type="component" value="Unassembled WGS sequence"/>
</dbReference>
<comment type="similarity">
    <text evidence="1 5">Belongs to the thiolase-like superfamily. Thiolase family.</text>
</comment>
<dbReference type="NCBIfam" id="NF006740">
    <property type="entry name" value="PRK09268.1"/>
    <property type="match status" value="1"/>
</dbReference>
<dbReference type="Pfam" id="PF02803">
    <property type="entry name" value="Thiolase_C"/>
    <property type="match status" value="1"/>
</dbReference>
<protein>
    <submittedName>
        <fullName evidence="8">Acetyl-CoA acetyltransferase</fullName>
    </submittedName>
</protein>
<evidence type="ECO:0000313" key="8">
    <source>
        <dbReference type="EMBL" id="OLF55721.1"/>
    </source>
</evidence>
<dbReference type="Pfam" id="PF00108">
    <property type="entry name" value="Thiolase_N"/>
    <property type="match status" value="1"/>
</dbReference>
<dbReference type="PANTHER" id="PTHR42689:SF1">
    <property type="entry name" value="ACETYL-COA ACYLTRANSFERASE FADA2 (3-KETOACYL-COA THIOLASE) (BETA-KETOTHIOLASE)-RELATED"/>
    <property type="match status" value="1"/>
</dbReference>
<feature type="active site" description="Proton acceptor" evidence="4">
    <location>
        <position position="382"/>
    </location>
</feature>
<dbReference type="OrthoDB" id="1402717at2"/>
<sequence>MTQLRRVAIIGGNRIPFARSNGPYATASNQEMLTAALEGLIERYRLHGLRMGEVAAGAVLKHSRDFNLTRECVLGSRLSPTTPAYDIQQACGTGLEAALLVANKIALGQIECGIAGGVDTTSDAPIGVNEGLRKILLQANRGKSLGDKLKAFLALRSGHLKPELPRNGEPRTGLSMGQHCELMAQAWNIPRAEQDQLALESHRKMAAAYAEGWHDDLLTPFLGLSRDNNLRPDLTLEKLASLKPVFERSDKGTLTAGNSTPLTDGASLVLLGSEEWAKERGLPILAYLRDGEAAAVDFVNGAEGLLMAPVYAVPRLLARNGLTLQDFDYYEIHEAFAAQVLCTLKAWEDADYCKTRLGLDAPLGAIDRSRLNVKGSSLAAGHPFAATGGRIVANLAKLLEVAGQGRGLISICAAGGQGVTAIVER</sequence>
<dbReference type="Gene3D" id="3.40.47.10">
    <property type="match status" value="1"/>
</dbReference>
<accession>A0A1Q8EVA4</accession>
<dbReference type="InterPro" id="IPR016039">
    <property type="entry name" value="Thiolase-like"/>
</dbReference>
<evidence type="ECO:0000259" key="6">
    <source>
        <dbReference type="Pfam" id="PF00108"/>
    </source>
</evidence>
<evidence type="ECO:0000259" key="7">
    <source>
        <dbReference type="Pfam" id="PF02803"/>
    </source>
</evidence>
<dbReference type="CDD" id="cd00751">
    <property type="entry name" value="thiolase"/>
    <property type="match status" value="1"/>
</dbReference>
<organism evidence="8 9">
    <name type="scientific">Pseudomonas chlororaphis</name>
    <dbReference type="NCBI Taxonomy" id="587753"/>
    <lineage>
        <taxon>Bacteria</taxon>
        <taxon>Pseudomonadati</taxon>
        <taxon>Pseudomonadota</taxon>
        <taxon>Gammaproteobacteria</taxon>
        <taxon>Pseudomonadales</taxon>
        <taxon>Pseudomonadaceae</taxon>
        <taxon>Pseudomonas</taxon>
    </lineage>
</organism>
<comment type="caution">
    <text evidence="8">The sequence shown here is derived from an EMBL/GenBank/DDBJ whole genome shotgun (WGS) entry which is preliminary data.</text>
</comment>
<dbReference type="RefSeq" id="WP_075117720.1">
    <property type="nucleotide sequence ID" value="NZ_MSCT01000005.1"/>
</dbReference>
<dbReference type="NCBIfam" id="TIGR01930">
    <property type="entry name" value="AcCoA-C-Actrans"/>
    <property type="match status" value="1"/>
</dbReference>
<dbReference type="InterPro" id="IPR020617">
    <property type="entry name" value="Thiolase_C"/>
</dbReference>
<dbReference type="InterPro" id="IPR002155">
    <property type="entry name" value="Thiolase"/>
</dbReference>
<feature type="active site" description="Acyl-thioester intermediate" evidence="4">
    <location>
        <position position="91"/>
    </location>
</feature>
<dbReference type="SUPFAM" id="SSF53901">
    <property type="entry name" value="Thiolase-like"/>
    <property type="match status" value="2"/>
</dbReference>
<dbReference type="InterPro" id="IPR020616">
    <property type="entry name" value="Thiolase_N"/>
</dbReference>
<reference evidence="8 9" key="1">
    <citation type="submission" date="2016-12" db="EMBL/GenBank/DDBJ databases">
        <authorList>
            <person name="Song W.-J."/>
            <person name="Kurnit D.M."/>
        </authorList>
    </citation>
    <scope>NUCLEOTIDE SEQUENCE [LARGE SCALE GENOMIC DNA]</scope>
    <source>
        <strain evidence="8 9">PCL1601</strain>
    </source>
</reference>
<name>A0A1Q8EVA4_9PSED</name>
<evidence type="ECO:0000256" key="1">
    <source>
        <dbReference type="ARBA" id="ARBA00010982"/>
    </source>
</evidence>
<proteinExistence type="inferred from homology"/>
<feature type="domain" description="Thiolase N-terminal" evidence="6">
    <location>
        <begin position="7"/>
        <end position="275"/>
    </location>
</feature>
<dbReference type="PIRSF" id="PIRSF000429">
    <property type="entry name" value="Ac-CoA_Ac_transf"/>
    <property type="match status" value="1"/>
</dbReference>
<keyword evidence="2 5" id="KW-0808">Transferase</keyword>
<feature type="active site" description="Proton acceptor" evidence="4">
    <location>
        <position position="412"/>
    </location>
</feature>
<dbReference type="InterPro" id="IPR050521">
    <property type="entry name" value="3-ketoacyl-CoA_Thiolase"/>
</dbReference>
<dbReference type="PANTHER" id="PTHR42689">
    <property type="entry name" value="ACETYL-COA ACYLTRANSFERASE FADA2 (3-KETOACYL-COA THIOLASE) (BETA-KETOTHIOLASE)-RELATED"/>
    <property type="match status" value="1"/>
</dbReference>
<evidence type="ECO:0000256" key="2">
    <source>
        <dbReference type="ARBA" id="ARBA00022679"/>
    </source>
</evidence>
<evidence type="ECO:0000256" key="4">
    <source>
        <dbReference type="PIRSR" id="PIRSR000429-1"/>
    </source>
</evidence>
<evidence type="ECO:0000256" key="5">
    <source>
        <dbReference type="RuleBase" id="RU003557"/>
    </source>
</evidence>
<dbReference type="EMBL" id="MSCT01000005">
    <property type="protein sequence ID" value="OLF55721.1"/>
    <property type="molecule type" value="Genomic_DNA"/>
</dbReference>
<dbReference type="AlphaFoldDB" id="A0A1Q8EVA4"/>
<evidence type="ECO:0000313" key="9">
    <source>
        <dbReference type="Proteomes" id="UP000185578"/>
    </source>
</evidence>
<keyword evidence="3 5" id="KW-0012">Acyltransferase</keyword>
<gene>
    <name evidence="8" type="ORF">BTN82_03105</name>
</gene>